<sequence>MAVETIERLRALSPGDRVGLANVASDLAGAYAALAFDMGNTHPHIAATARAFGRLAQLKDDPRQHRVSSLAVRNGVRALRASRAFGKHNRGVAIAASMIEISMALSEAVRYQKQRDTALRIIGEISNVQSAWDMHDLSAADEFRTYIAERRSQATQGRKQSNVGVLERPVKCPRFSSV</sequence>
<comment type="caution">
    <text evidence="1">The sequence shown here is derived from an EMBL/GenBank/DDBJ whole genome shotgun (WGS) entry which is preliminary data.</text>
</comment>
<evidence type="ECO:0000313" key="1">
    <source>
        <dbReference type="EMBL" id="PKY66504.1"/>
    </source>
</evidence>
<evidence type="ECO:0000313" key="2">
    <source>
        <dbReference type="Proteomes" id="UP000234545"/>
    </source>
</evidence>
<dbReference type="AlphaFoldDB" id="A0A2I1I5W5"/>
<dbReference type="Proteomes" id="UP000234545">
    <property type="component" value="Unassembled WGS sequence"/>
</dbReference>
<gene>
    <name evidence="1" type="ORF">CYJ25_04605</name>
</gene>
<protein>
    <submittedName>
        <fullName evidence="1">Uncharacterized protein</fullName>
    </submittedName>
</protein>
<proteinExistence type="predicted"/>
<reference evidence="1 2" key="1">
    <citation type="submission" date="2017-12" db="EMBL/GenBank/DDBJ databases">
        <title>Phylogenetic diversity of female urinary microbiome.</title>
        <authorList>
            <person name="Thomas-White K."/>
            <person name="Wolfe A.J."/>
        </authorList>
    </citation>
    <scope>NUCLEOTIDE SEQUENCE [LARGE SCALE GENOMIC DNA]</scope>
    <source>
        <strain evidence="1 2">UMB0250</strain>
    </source>
</reference>
<dbReference type="EMBL" id="PKKJ01000003">
    <property type="protein sequence ID" value="PKY66504.1"/>
    <property type="molecule type" value="Genomic_DNA"/>
</dbReference>
<accession>A0A2I1I5W5</accession>
<name>A0A2I1I5W5_9ACTO</name>
<organism evidence="1 2">
    <name type="scientific">Schaalia turicensis</name>
    <dbReference type="NCBI Taxonomy" id="131111"/>
    <lineage>
        <taxon>Bacteria</taxon>
        <taxon>Bacillati</taxon>
        <taxon>Actinomycetota</taxon>
        <taxon>Actinomycetes</taxon>
        <taxon>Actinomycetales</taxon>
        <taxon>Actinomycetaceae</taxon>
        <taxon>Schaalia</taxon>
    </lineage>
</organism>